<accession>A0A5N1JMT9</accession>
<protein>
    <submittedName>
        <fullName evidence="1">DUF2237 domain-containing protein</fullName>
    </submittedName>
</protein>
<gene>
    <name evidence="1" type="ORF">F0P93_08175</name>
</gene>
<dbReference type="InterPro" id="IPR018714">
    <property type="entry name" value="DUF2237"/>
</dbReference>
<dbReference type="Proteomes" id="UP000326344">
    <property type="component" value="Unassembled WGS sequence"/>
</dbReference>
<dbReference type="PANTHER" id="PTHR37466">
    <property type="entry name" value="SLR1628 PROTEIN"/>
    <property type="match status" value="1"/>
</dbReference>
<dbReference type="RefSeq" id="WP_150875904.1">
    <property type="nucleotide sequence ID" value="NZ_VTWS01000002.1"/>
</dbReference>
<evidence type="ECO:0000313" key="1">
    <source>
        <dbReference type="EMBL" id="KAA9354577.1"/>
    </source>
</evidence>
<dbReference type="Pfam" id="PF09996">
    <property type="entry name" value="DUF2237"/>
    <property type="match status" value="1"/>
</dbReference>
<keyword evidence="2" id="KW-1185">Reference proteome</keyword>
<dbReference type="Gene3D" id="3.30.56.110">
    <property type="entry name" value="Protein of unknown function DUF2237"/>
    <property type="match status" value="1"/>
</dbReference>
<dbReference type="AlphaFoldDB" id="A0A5N1JMT9"/>
<organism evidence="1 2">
    <name type="scientific">Larkinella humicola</name>
    <dbReference type="NCBI Taxonomy" id="2607654"/>
    <lineage>
        <taxon>Bacteria</taxon>
        <taxon>Pseudomonadati</taxon>
        <taxon>Bacteroidota</taxon>
        <taxon>Cytophagia</taxon>
        <taxon>Cytophagales</taxon>
        <taxon>Spirosomataceae</taxon>
        <taxon>Larkinella</taxon>
    </lineage>
</organism>
<dbReference type="PANTHER" id="PTHR37466:SF1">
    <property type="entry name" value="SLR1628 PROTEIN"/>
    <property type="match status" value="1"/>
</dbReference>
<dbReference type="EMBL" id="VTWS01000002">
    <property type="protein sequence ID" value="KAA9354577.1"/>
    <property type="molecule type" value="Genomic_DNA"/>
</dbReference>
<reference evidence="1 2" key="1">
    <citation type="submission" date="2019-09" db="EMBL/GenBank/DDBJ databases">
        <title>Genome Sequence of Larkinella sp MA1.</title>
        <authorList>
            <person name="Srinivasan S."/>
        </authorList>
    </citation>
    <scope>NUCLEOTIDE SEQUENCE [LARGE SCALE GENOMIC DNA]</scope>
    <source>
        <strain evidence="1 2">MA1</strain>
    </source>
</reference>
<sequence length="121" mass="13807">MSATNVYGTPLECCCTSPVTGFFRDGFCRTDEQNEGHHLVCAIITQQFLKFSRSRGNDLITPRPELRFPGLKPGDRWCLHVLRWREAYEAGVAPPVLLASTHQRVLDHVTMDMLRELAFEE</sequence>
<name>A0A5N1JMT9_9BACT</name>
<comment type="caution">
    <text evidence="1">The sequence shown here is derived from an EMBL/GenBank/DDBJ whole genome shotgun (WGS) entry which is preliminary data.</text>
</comment>
<evidence type="ECO:0000313" key="2">
    <source>
        <dbReference type="Proteomes" id="UP000326344"/>
    </source>
</evidence>
<proteinExistence type="predicted"/>